<keyword evidence="14" id="KW-1185">Reference proteome</keyword>
<dbReference type="InterPro" id="IPR029044">
    <property type="entry name" value="Nucleotide-diphossugar_trans"/>
</dbReference>
<evidence type="ECO:0000256" key="1">
    <source>
        <dbReference type="ARBA" id="ARBA00004606"/>
    </source>
</evidence>
<evidence type="ECO:0000256" key="13">
    <source>
        <dbReference type="SAM" id="Phobius"/>
    </source>
</evidence>
<dbReference type="InterPro" id="IPR051993">
    <property type="entry name" value="Glycosyltransferase_8"/>
</dbReference>
<organism evidence="14 15">
    <name type="scientific">Hyalella azteca</name>
    <name type="common">Amphipod</name>
    <dbReference type="NCBI Taxonomy" id="294128"/>
    <lineage>
        <taxon>Eukaryota</taxon>
        <taxon>Metazoa</taxon>
        <taxon>Ecdysozoa</taxon>
        <taxon>Arthropoda</taxon>
        <taxon>Crustacea</taxon>
        <taxon>Multicrustacea</taxon>
        <taxon>Malacostraca</taxon>
        <taxon>Eumalacostraca</taxon>
        <taxon>Peracarida</taxon>
        <taxon>Amphipoda</taxon>
        <taxon>Senticaudata</taxon>
        <taxon>Talitrida</taxon>
        <taxon>Talitroidea</taxon>
        <taxon>Hyalellidae</taxon>
        <taxon>Hyalella</taxon>
    </lineage>
</organism>
<dbReference type="GO" id="GO:0016266">
    <property type="term" value="P:protein O-linked glycosylation via N-acetyl-galactosamine"/>
    <property type="evidence" value="ECO:0007669"/>
    <property type="project" value="TreeGrafter"/>
</dbReference>
<evidence type="ECO:0000256" key="6">
    <source>
        <dbReference type="ARBA" id="ARBA00022968"/>
    </source>
</evidence>
<dbReference type="KEGG" id="hazt:108670046"/>
<dbReference type="GO" id="GO:0016020">
    <property type="term" value="C:membrane"/>
    <property type="evidence" value="ECO:0007669"/>
    <property type="project" value="UniProtKB-SubCell"/>
</dbReference>
<evidence type="ECO:0000256" key="2">
    <source>
        <dbReference type="ARBA" id="ARBA00006351"/>
    </source>
</evidence>
<accession>A0A8B7NH78</accession>
<reference evidence="15" key="1">
    <citation type="submission" date="2025-08" db="UniProtKB">
        <authorList>
            <consortium name="RefSeq"/>
        </authorList>
    </citation>
    <scope>IDENTIFICATION</scope>
    <source>
        <tissue evidence="15">Whole organism</tissue>
    </source>
</reference>
<evidence type="ECO:0000256" key="9">
    <source>
        <dbReference type="ARBA" id="ARBA00023180"/>
    </source>
</evidence>
<evidence type="ECO:0000313" key="15">
    <source>
        <dbReference type="RefSeq" id="XP_018012985.2"/>
    </source>
</evidence>
<keyword evidence="6" id="KW-0735">Signal-anchor</keyword>
<evidence type="ECO:0000256" key="8">
    <source>
        <dbReference type="ARBA" id="ARBA00023136"/>
    </source>
</evidence>
<proteinExistence type="inferred from homology"/>
<dbReference type="Gene3D" id="3.90.550.10">
    <property type="entry name" value="Spore Coat Polysaccharide Biosynthesis Protein SpsA, Chain A"/>
    <property type="match status" value="1"/>
</dbReference>
<keyword evidence="9" id="KW-0325">Glycoprotein</keyword>
<dbReference type="Proteomes" id="UP000694843">
    <property type="component" value="Unplaced"/>
</dbReference>
<dbReference type="RefSeq" id="XP_018012985.2">
    <property type="nucleotide sequence ID" value="XM_018157496.2"/>
</dbReference>
<keyword evidence="4" id="KW-0808">Transferase</keyword>
<dbReference type="EC" id="2.4.2.42" evidence="11"/>
<gene>
    <name evidence="15" type="primary">LOC108670046</name>
</gene>
<keyword evidence="3" id="KW-0328">Glycosyltransferase</keyword>
<dbReference type="AlphaFoldDB" id="A0A8B7NH78"/>
<comment type="subcellular location">
    <subcellularLocation>
        <location evidence="1">Membrane</location>
        <topology evidence="1">Single-pass type II membrane protein</topology>
    </subcellularLocation>
</comment>
<evidence type="ECO:0000256" key="11">
    <source>
        <dbReference type="ARBA" id="ARBA00038854"/>
    </source>
</evidence>
<sequence>MRVAKDILRSVQQGLSSRRAEALLRLVVAASALLLLTVYLQRPLYASESSKDLEILDELKIMLVVCSSDSKTLVDSTDRQVQQAKVSIKAAIFLSRRRISFYIVSDSQAIFNELVFSTKVWPTAYRERSSFQFVASWYPPGHEDMRGLFRPCSSQRLFLLRLLPEESAVLYMDSDVIFLRPPEELWQIFSEFGERQFAAAALDKRDYNYIPEEVRMTDMGFNAGLLLMNLTRMRQFPGGWEDQVLNITVTYSDYLKFGDQDILNIFFAKD</sequence>
<dbReference type="OrthoDB" id="6362155at2759"/>
<protein>
    <recommendedName>
        <fullName evidence="11">UDP-D-xylose:beta-D-glucoside alpha-1,3-D-xylosyltransferase</fullName>
        <ecNumber evidence="11">2.4.2.42</ecNumber>
    </recommendedName>
</protein>
<evidence type="ECO:0000256" key="12">
    <source>
        <dbReference type="ARBA" id="ARBA00049181"/>
    </source>
</evidence>
<dbReference type="GeneID" id="108670046"/>
<dbReference type="GO" id="GO:0140563">
    <property type="term" value="F:UDP-D-xylose:beta-D-glucoside alpha-1,3-D-xylosyltransferase activity"/>
    <property type="evidence" value="ECO:0007669"/>
    <property type="project" value="UniProtKB-EC"/>
</dbReference>
<keyword evidence="5 13" id="KW-0812">Transmembrane</keyword>
<comment type="function">
    <text evidence="10">Glycosyltransferase which elongates the O-linked glucose attached to EGF-like repeats in the extracellular domain of Notch proteins by catalyzing the addition of xylose.</text>
</comment>
<evidence type="ECO:0000256" key="7">
    <source>
        <dbReference type="ARBA" id="ARBA00022989"/>
    </source>
</evidence>
<dbReference type="InterPro" id="IPR002495">
    <property type="entry name" value="Glyco_trans_8"/>
</dbReference>
<dbReference type="PANTHER" id="PTHR46012">
    <property type="entry name" value="IP22168P"/>
    <property type="match status" value="1"/>
</dbReference>
<comment type="similarity">
    <text evidence="2">Belongs to the glycosyltransferase 8 family.</text>
</comment>
<keyword evidence="8 13" id="KW-0472">Membrane</keyword>
<comment type="catalytic activity">
    <reaction evidence="12">
        <text>3-O-(beta-D-glucosyl)-L-seryl-[EGF-like domain protein] + UDP-alpha-D-xylose = 3-O-[alpha-D-xylosyl-(1-&gt;3)-beta-D-glucosyl]-L-seryl-[EGF-like domain protein] + UDP + H(+)</text>
        <dbReference type="Rhea" id="RHEA:56064"/>
        <dbReference type="Rhea" id="RHEA-COMP:14610"/>
        <dbReference type="Rhea" id="RHEA-COMP:14611"/>
        <dbReference type="ChEBI" id="CHEBI:15378"/>
        <dbReference type="ChEBI" id="CHEBI:57632"/>
        <dbReference type="ChEBI" id="CHEBI:58223"/>
        <dbReference type="ChEBI" id="CHEBI:140575"/>
        <dbReference type="ChEBI" id="CHEBI:140576"/>
        <dbReference type="EC" id="2.4.2.42"/>
    </reaction>
</comment>
<evidence type="ECO:0000256" key="10">
    <source>
        <dbReference type="ARBA" id="ARBA00037301"/>
    </source>
</evidence>
<evidence type="ECO:0000256" key="4">
    <source>
        <dbReference type="ARBA" id="ARBA00022679"/>
    </source>
</evidence>
<evidence type="ECO:0000313" key="14">
    <source>
        <dbReference type="Proteomes" id="UP000694843"/>
    </source>
</evidence>
<dbReference type="SUPFAM" id="SSF53448">
    <property type="entry name" value="Nucleotide-diphospho-sugar transferases"/>
    <property type="match status" value="1"/>
</dbReference>
<evidence type="ECO:0000256" key="3">
    <source>
        <dbReference type="ARBA" id="ARBA00022676"/>
    </source>
</evidence>
<name>A0A8B7NH78_HYAAZ</name>
<dbReference type="Pfam" id="PF01501">
    <property type="entry name" value="Glyco_transf_8"/>
    <property type="match status" value="1"/>
</dbReference>
<feature type="transmembrane region" description="Helical" evidence="13">
    <location>
        <begin position="22"/>
        <end position="40"/>
    </location>
</feature>
<keyword evidence="7 13" id="KW-1133">Transmembrane helix</keyword>
<evidence type="ECO:0000256" key="5">
    <source>
        <dbReference type="ARBA" id="ARBA00022692"/>
    </source>
</evidence>
<dbReference type="PANTHER" id="PTHR46012:SF2">
    <property type="entry name" value="IP22168P"/>
    <property type="match status" value="1"/>
</dbReference>